<keyword evidence="6 9" id="KW-0255">Endonuclease</keyword>
<evidence type="ECO:0000256" key="6">
    <source>
        <dbReference type="ARBA" id="ARBA00022759"/>
    </source>
</evidence>
<keyword evidence="11" id="KW-1185">Reference proteome</keyword>
<evidence type="ECO:0000256" key="1">
    <source>
        <dbReference type="ARBA" id="ARBA00010875"/>
    </source>
</evidence>
<comment type="function">
    <text evidence="9">Single strand-specific metallo-endoribonuclease involved in late-stage 70S ribosome quality control and in maturation of the 3' terminus of the 16S rRNA.</text>
</comment>
<protein>
    <recommendedName>
        <fullName evidence="9">Endoribonuclease YbeY</fullName>
        <ecNumber evidence="9">3.1.-.-</ecNumber>
    </recommendedName>
</protein>
<feature type="binding site" evidence="9">
    <location>
        <position position="142"/>
    </location>
    <ligand>
        <name>Zn(2+)</name>
        <dbReference type="ChEBI" id="CHEBI:29105"/>
        <note>catalytic</note>
    </ligand>
</feature>
<dbReference type="NCBIfam" id="TIGR00043">
    <property type="entry name" value="rRNA maturation RNase YbeY"/>
    <property type="match status" value="1"/>
</dbReference>
<evidence type="ECO:0000313" key="10">
    <source>
        <dbReference type="EMBL" id="MFL0247412.1"/>
    </source>
</evidence>
<evidence type="ECO:0000313" key="11">
    <source>
        <dbReference type="Proteomes" id="UP001623591"/>
    </source>
</evidence>
<sequence>MILIDNRQNNIILKKQEEEILKEIIDYTLKEEGVNIDYEVSVIFVDNTNIRELNLEFRNIDRETDVLSFPMLEYTPKKVYKDLYIDYHFTVDYFDEKRLLLGDIALSLEKAKEQSEEFGHSFIREICYLTIHSLLHLLGYDHIEEDDKLKMRMREEEILGRFNIIRSI</sequence>
<keyword evidence="3 9" id="KW-0698">rRNA processing</keyword>
<comment type="subcellular location">
    <subcellularLocation>
        <location evidence="9">Cytoplasm</location>
    </subcellularLocation>
</comment>
<feature type="binding site" evidence="9">
    <location>
        <position position="136"/>
    </location>
    <ligand>
        <name>Zn(2+)</name>
        <dbReference type="ChEBI" id="CHEBI:29105"/>
        <note>catalytic</note>
    </ligand>
</feature>
<gene>
    <name evidence="9 10" type="primary">ybeY</name>
    <name evidence="10" type="ORF">ACJDUG_10555</name>
</gene>
<dbReference type="InterPro" id="IPR002036">
    <property type="entry name" value="YbeY"/>
</dbReference>
<dbReference type="InterPro" id="IPR020549">
    <property type="entry name" value="YbeY_CS"/>
</dbReference>
<dbReference type="InterPro" id="IPR023091">
    <property type="entry name" value="MetalPrtase_cat_dom_sf_prd"/>
</dbReference>
<dbReference type="HAMAP" id="MF_00009">
    <property type="entry name" value="Endoribonucl_YbeY"/>
    <property type="match status" value="1"/>
</dbReference>
<evidence type="ECO:0000256" key="7">
    <source>
        <dbReference type="ARBA" id="ARBA00022801"/>
    </source>
</evidence>
<evidence type="ECO:0000256" key="2">
    <source>
        <dbReference type="ARBA" id="ARBA00022517"/>
    </source>
</evidence>
<proteinExistence type="inferred from homology"/>
<evidence type="ECO:0000256" key="8">
    <source>
        <dbReference type="ARBA" id="ARBA00022833"/>
    </source>
</evidence>
<keyword evidence="8 9" id="KW-0862">Zinc</keyword>
<accession>A0ABW8T5L1</accession>
<comment type="similarity">
    <text evidence="1 9">Belongs to the endoribonuclease YbeY family.</text>
</comment>
<dbReference type="Gene3D" id="3.40.390.30">
    <property type="entry name" value="Metalloproteases ('zincins'), catalytic domain"/>
    <property type="match status" value="1"/>
</dbReference>
<keyword evidence="4 9" id="KW-0540">Nuclease</keyword>
<dbReference type="PANTHER" id="PTHR46986">
    <property type="entry name" value="ENDORIBONUCLEASE YBEY, CHLOROPLASTIC"/>
    <property type="match status" value="1"/>
</dbReference>
<evidence type="ECO:0000256" key="5">
    <source>
        <dbReference type="ARBA" id="ARBA00022723"/>
    </source>
</evidence>
<keyword evidence="7 9" id="KW-0378">Hydrolase</keyword>
<dbReference type="EC" id="3.1.-.-" evidence="9"/>
<dbReference type="RefSeq" id="WP_406769862.1">
    <property type="nucleotide sequence ID" value="NZ_JBJHZZ010000006.1"/>
</dbReference>
<dbReference type="EMBL" id="JBJHZZ010000006">
    <property type="protein sequence ID" value="MFL0247412.1"/>
    <property type="molecule type" value="Genomic_DNA"/>
</dbReference>
<dbReference type="PROSITE" id="PS01306">
    <property type="entry name" value="UPF0054"/>
    <property type="match status" value="1"/>
</dbReference>
<keyword evidence="5 9" id="KW-0479">Metal-binding</keyword>
<evidence type="ECO:0000256" key="3">
    <source>
        <dbReference type="ARBA" id="ARBA00022552"/>
    </source>
</evidence>
<reference evidence="10 11" key="1">
    <citation type="submission" date="2024-11" db="EMBL/GenBank/DDBJ databases">
        <authorList>
            <person name="Heng Y.C."/>
            <person name="Lim A.C.H."/>
            <person name="Lee J.K.Y."/>
            <person name="Kittelmann S."/>
        </authorList>
    </citation>
    <scope>NUCLEOTIDE SEQUENCE [LARGE SCALE GENOMIC DNA]</scope>
    <source>
        <strain evidence="10 11">WILCCON 0185</strain>
    </source>
</reference>
<dbReference type="Proteomes" id="UP001623591">
    <property type="component" value="Unassembled WGS sequence"/>
</dbReference>
<comment type="cofactor">
    <cofactor evidence="9">
        <name>Zn(2+)</name>
        <dbReference type="ChEBI" id="CHEBI:29105"/>
    </cofactor>
    <text evidence="9">Binds 1 zinc ion.</text>
</comment>
<dbReference type="PANTHER" id="PTHR46986:SF1">
    <property type="entry name" value="ENDORIBONUCLEASE YBEY, CHLOROPLASTIC"/>
    <property type="match status" value="1"/>
</dbReference>
<keyword evidence="9" id="KW-0963">Cytoplasm</keyword>
<evidence type="ECO:0000256" key="4">
    <source>
        <dbReference type="ARBA" id="ARBA00022722"/>
    </source>
</evidence>
<dbReference type="Pfam" id="PF02130">
    <property type="entry name" value="YbeY"/>
    <property type="match status" value="1"/>
</dbReference>
<keyword evidence="2 9" id="KW-0690">Ribosome biogenesis</keyword>
<comment type="caution">
    <text evidence="10">The sequence shown here is derived from an EMBL/GenBank/DDBJ whole genome shotgun (WGS) entry which is preliminary data.</text>
</comment>
<feature type="binding site" evidence="9">
    <location>
        <position position="132"/>
    </location>
    <ligand>
        <name>Zn(2+)</name>
        <dbReference type="ChEBI" id="CHEBI:29105"/>
        <note>catalytic</note>
    </ligand>
</feature>
<name>A0ABW8T5L1_9CLOT</name>
<organism evidence="10 11">
    <name type="scientific">Candidatus Clostridium stratigraminis</name>
    <dbReference type="NCBI Taxonomy" id="3381661"/>
    <lineage>
        <taxon>Bacteria</taxon>
        <taxon>Bacillati</taxon>
        <taxon>Bacillota</taxon>
        <taxon>Clostridia</taxon>
        <taxon>Eubacteriales</taxon>
        <taxon>Clostridiaceae</taxon>
        <taxon>Clostridium</taxon>
    </lineage>
</organism>
<dbReference type="SUPFAM" id="SSF55486">
    <property type="entry name" value="Metalloproteases ('zincins'), catalytic domain"/>
    <property type="match status" value="1"/>
</dbReference>
<evidence type="ECO:0000256" key="9">
    <source>
        <dbReference type="HAMAP-Rule" id="MF_00009"/>
    </source>
</evidence>